<name>A0A518DLW9_9BACT</name>
<sequence length="41" mass="4614">MANRRNIRGWFARPPANVSLGSVRSNGKKLGLDVEKVFTRD</sequence>
<reference evidence="1 2" key="1">
    <citation type="submission" date="2019-02" db="EMBL/GenBank/DDBJ databases">
        <title>Deep-cultivation of Planctomycetes and their phenomic and genomic characterization uncovers novel biology.</title>
        <authorList>
            <person name="Wiegand S."/>
            <person name="Jogler M."/>
            <person name="Boedeker C."/>
            <person name="Pinto D."/>
            <person name="Vollmers J."/>
            <person name="Rivas-Marin E."/>
            <person name="Kohn T."/>
            <person name="Peeters S.H."/>
            <person name="Heuer A."/>
            <person name="Rast P."/>
            <person name="Oberbeckmann S."/>
            <person name="Bunk B."/>
            <person name="Jeske O."/>
            <person name="Meyerdierks A."/>
            <person name="Storesund J.E."/>
            <person name="Kallscheuer N."/>
            <person name="Luecker S."/>
            <person name="Lage O.M."/>
            <person name="Pohl T."/>
            <person name="Merkel B.J."/>
            <person name="Hornburger P."/>
            <person name="Mueller R.-W."/>
            <person name="Bruemmer F."/>
            <person name="Labrenz M."/>
            <person name="Spormann A.M."/>
            <person name="Op den Camp H."/>
            <person name="Overmann J."/>
            <person name="Amann R."/>
            <person name="Jetten M.S.M."/>
            <person name="Mascher T."/>
            <person name="Medema M.H."/>
            <person name="Devos D.P."/>
            <person name="Kaster A.-K."/>
            <person name="Ovreas L."/>
            <person name="Rohde M."/>
            <person name="Galperin M.Y."/>
            <person name="Jogler C."/>
        </authorList>
    </citation>
    <scope>NUCLEOTIDE SEQUENCE [LARGE SCALE GENOMIC DNA]</scope>
    <source>
        <strain evidence="1 2">Pla85_3_4</strain>
    </source>
</reference>
<proteinExistence type="predicted"/>
<evidence type="ECO:0000313" key="2">
    <source>
        <dbReference type="Proteomes" id="UP000317648"/>
    </source>
</evidence>
<accession>A0A518DLW9</accession>
<keyword evidence="2" id="KW-1185">Reference proteome</keyword>
<organism evidence="1 2">
    <name type="scientific">Lignipirellula cremea</name>
    <dbReference type="NCBI Taxonomy" id="2528010"/>
    <lineage>
        <taxon>Bacteria</taxon>
        <taxon>Pseudomonadati</taxon>
        <taxon>Planctomycetota</taxon>
        <taxon>Planctomycetia</taxon>
        <taxon>Pirellulales</taxon>
        <taxon>Pirellulaceae</taxon>
        <taxon>Lignipirellula</taxon>
    </lineage>
</organism>
<dbReference type="KEGG" id="lcre:Pla8534_06100"/>
<gene>
    <name evidence="1" type="ORF">Pla8534_06100</name>
</gene>
<dbReference type="Proteomes" id="UP000317648">
    <property type="component" value="Chromosome"/>
</dbReference>
<dbReference type="AlphaFoldDB" id="A0A518DLW9"/>
<evidence type="ECO:0000313" key="1">
    <source>
        <dbReference type="EMBL" id="QDU92837.1"/>
    </source>
</evidence>
<dbReference type="EMBL" id="CP036433">
    <property type="protein sequence ID" value="QDU92837.1"/>
    <property type="molecule type" value="Genomic_DNA"/>
</dbReference>
<protein>
    <submittedName>
        <fullName evidence="1">Uncharacterized protein</fullName>
    </submittedName>
</protein>